<evidence type="ECO:0000256" key="8">
    <source>
        <dbReference type="ARBA" id="ARBA00022737"/>
    </source>
</evidence>
<evidence type="ECO:0000256" key="6">
    <source>
        <dbReference type="ARBA" id="ARBA00022692"/>
    </source>
</evidence>
<dbReference type="PROSITE" id="PS00108">
    <property type="entry name" value="PROTEIN_KINASE_ST"/>
    <property type="match status" value="1"/>
</dbReference>
<feature type="compositionally biased region" description="Polar residues" evidence="17">
    <location>
        <begin position="1099"/>
        <end position="1108"/>
    </location>
</feature>
<comment type="subcellular location">
    <subcellularLocation>
        <location evidence="1">Membrane</location>
        <topology evidence="1">Single-pass membrane protein</topology>
    </subcellularLocation>
</comment>
<dbReference type="Pfam" id="PF00069">
    <property type="entry name" value="Pkinase"/>
    <property type="match status" value="1"/>
</dbReference>
<dbReference type="InterPro" id="IPR008271">
    <property type="entry name" value="Ser/Thr_kinase_AS"/>
</dbReference>
<dbReference type="InterPro" id="IPR000719">
    <property type="entry name" value="Prot_kinase_dom"/>
</dbReference>
<keyword evidence="13" id="KW-0472">Membrane</keyword>
<keyword evidence="5" id="KW-0808">Transferase</keyword>
<keyword evidence="4" id="KW-0433">Leucine-rich repeat</keyword>
<dbReference type="GO" id="GO:0004674">
    <property type="term" value="F:protein serine/threonine kinase activity"/>
    <property type="evidence" value="ECO:0007669"/>
    <property type="project" value="UniProtKB-KW"/>
</dbReference>
<dbReference type="InterPro" id="IPR011009">
    <property type="entry name" value="Kinase-like_dom_sf"/>
</dbReference>
<keyword evidence="6" id="KW-0812">Transmembrane</keyword>
<evidence type="ECO:0000256" key="10">
    <source>
        <dbReference type="ARBA" id="ARBA00022777"/>
    </source>
</evidence>
<keyword evidence="15" id="KW-0325">Glycoprotein</keyword>
<dbReference type="FunFam" id="3.80.10.10:FF:000627">
    <property type="entry name" value="Probable leucine-rich repeat receptor-like protein kinase At2g33170"/>
    <property type="match status" value="1"/>
</dbReference>
<dbReference type="InterPro" id="IPR013210">
    <property type="entry name" value="LRR_N_plant-typ"/>
</dbReference>
<evidence type="ECO:0000256" key="3">
    <source>
        <dbReference type="ARBA" id="ARBA00022527"/>
    </source>
</evidence>
<keyword evidence="10 19" id="KW-0418">Kinase</keyword>
<dbReference type="SUPFAM" id="SSF52047">
    <property type="entry name" value="RNI-like"/>
    <property type="match status" value="2"/>
</dbReference>
<name>Q9FEU2_PINSY</name>
<keyword evidence="12" id="KW-1133">Transmembrane helix</keyword>
<keyword evidence="9 16" id="KW-0547">Nucleotide-binding</keyword>
<dbReference type="GO" id="GO:0016020">
    <property type="term" value="C:membrane"/>
    <property type="evidence" value="ECO:0007669"/>
    <property type="project" value="UniProtKB-SubCell"/>
</dbReference>
<dbReference type="EMBL" id="AJ250467">
    <property type="protein sequence ID" value="CAC20842.1"/>
    <property type="molecule type" value="mRNA"/>
</dbReference>
<evidence type="ECO:0000256" key="15">
    <source>
        <dbReference type="ARBA" id="ARBA00023180"/>
    </source>
</evidence>
<dbReference type="FunFam" id="3.80.10.10:FF:000095">
    <property type="entry name" value="LRR receptor-like serine/threonine-protein kinase GSO1"/>
    <property type="match status" value="1"/>
</dbReference>
<evidence type="ECO:0000256" key="7">
    <source>
        <dbReference type="ARBA" id="ARBA00022729"/>
    </source>
</evidence>
<dbReference type="InterPro" id="IPR052592">
    <property type="entry name" value="LRR-RLK"/>
</dbReference>
<dbReference type="Gene3D" id="3.80.10.10">
    <property type="entry name" value="Ribonuclease Inhibitor"/>
    <property type="match status" value="5"/>
</dbReference>
<proteinExistence type="evidence at transcript level"/>
<keyword evidence="3" id="KW-0723">Serine/threonine-protein kinase</keyword>
<dbReference type="InterPro" id="IPR001611">
    <property type="entry name" value="Leu-rich_rpt"/>
</dbReference>
<evidence type="ECO:0000256" key="5">
    <source>
        <dbReference type="ARBA" id="ARBA00022679"/>
    </source>
</evidence>
<feature type="domain" description="Protein kinase" evidence="18">
    <location>
        <begin position="797"/>
        <end position="1087"/>
    </location>
</feature>
<evidence type="ECO:0000256" key="4">
    <source>
        <dbReference type="ARBA" id="ARBA00022614"/>
    </source>
</evidence>
<evidence type="ECO:0000256" key="12">
    <source>
        <dbReference type="ARBA" id="ARBA00022989"/>
    </source>
</evidence>
<keyword evidence="8" id="KW-0677">Repeat</keyword>
<feature type="region of interest" description="Disordered" evidence="17">
    <location>
        <begin position="1095"/>
        <end position="1117"/>
    </location>
</feature>
<dbReference type="PROSITE" id="PS51450">
    <property type="entry name" value="LRR"/>
    <property type="match status" value="3"/>
</dbReference>
<dbReference type="PANTHER" id="PTHR48054:SF14">
    <property type="entry name" value="MDIS1-INTERACTING RECEPTOR LIKE KINASE 2-LIKE"/>
    <property type="match status" value="1"/>
</dbReference>
<reference evidence="19" key="1">
    <citation type="journal article" date="2006" name="Planta">
        <title>Molecular characterization of a receptor-like protein kinase gene from pine (Pinus sylvestris L.).</title>
        <authorList>
            <person name="Avila C."/>
            <person name="Perez-Rodriguez J."/>
            <person name="Canovas F.M."/>
        </authorList>
    </citation>
    <scope>NUCLEOTIDE SEQUENCE</scope>
    <source>
        <tissue evidence="19">Cotyledon</tissue>
    </source>
</reference>
<dbReference type="Pfam" id="PF00560">
    <property type="entry name" value="LRR_1"/>
    <property type="match status" value="6"/>
</dbReference>
<keyword evidence="14 19" id="KW-0675">Receptor</keyword>
<dbReference type="GO" id="GO:0005524">
    <property type="term" value="F:ATP binding"/>
    <property type="evidence" value="ECO:0007669"/>
    <property type="project" value="UniProtKB-UniRule"/>
</dbReference>
<keyword evidence="11 16" id="KW-0067">ATP-binding</keyword>
<sequence length="1145" mass="124884">MVSISSDQACTIPKLYANFFLGSDIEFVRPDGRPEFFNADRFLSYYHSMTFAVNQEGQALLPGRKLLAMELHEPFFESWDPRHENPCKWTGVICSLDHENLVTEINIQSVQIAGNVPSQFAVLGSLRSLVISAANLTGSIPAEIGGYESLEILDLSGNRLRGNIPAEISKLKNLKSLILNSNQLQGSIPAEIGNCHNLVDLVVFDNQLSGKIPAELGRLANLEVFRAGGNENIEGTLPDELSNCTNLVTLGLAETNISGKIPLSFGSLKKLQTLAIYTAFLSGTIPAELGNCSELVNLYLYENRLSGAIPRELGKLQKLEKLYLWDNELDGSIPAELGSCSSLKFVDLSTNSLSGSIPDSFGSLKNLSELEITDNNVSGSIPAALANCTELTQIQLYNNQISGQMPAELGALKKLTVLFLWQNNLEGPIPSSLGSCDNLQSLDLSHNRLTGSIPPSLFEIKNLTKLLLLSNELTGALPPEIGNCVALSRLRLGNNRLLNQIPREIGKLENLVFLDLAMNQFSGSIPAEIGGCSQLQMLDLHGNRLGGELPRALGFLHGLQVVDLSANELTGLIPANLGNLVALTKLTLNGNALSGAIPWEISRCTNLQLLDLSLNRFSGQIPPEMGKCKRLEIALNLSWNNLSGSIPAQFSGLTKLASLDLSHNLLSGNLSALAQLSESCFSQHFFQRFFRVSARYQVFSDLCLPSDLSGNAALCTSEEVCFMSSGAHFEQRVFEVKLVMILLFSVTAVMMILGIWLVTQSGEWVTGKWRIPRSGGHGRLTTFQKLNFSADDVVNALVDSNIIGKGCSGVVYKAEMGNGDVIAVKKLWTGKESECEKVRERDSFSAEVNTLGAIRHRNIVRLLGCCTNGRSKLLMYDYMPNGSLGGLLHEKRSMLDWEIRYNIVLGVRRGLSYLHHDCRPPILHRDVKANNILLGSQYEPYLADFGLAKLVDSADFNRSSTTVAGSYGYIAPEYGYTMKITQKIDVYSFGVVLLEVVTGKQPIDPTIPEGVHLVEWARDAVQSNKLADSAEVIDPRLQGRPDTQIQEMLQVLGVAFLCVNSNPDERPTMKDVAALLKEIRHDCHDYNGKADLLLKQTPAPGSTRSPNPTADARSPVGSSFGLEYSSASTTAHESYSLHSSVSNVI</sequence>
<dbReference type="InterPro" id="IPR032675">
    <property type="entry name" value="LRR_dom_sf"/>
</dbReference>
<protein>
    <submittedName>
        <fullName evidence="19">Receptor protein kinase</fullName>
    </submittedName>
</protein>
<dbReference type="GO" id="GO:0001653">
    <property type="term" value="F:peptide receptor activity"/>
    <property type="evidence" value="ECO:0007669"/>
    <property type="project" value="UniProtKB-ARBA"/>
</dbReference>
<feature type="binding site" evidence="16">
    <location>
        <position position="826"/>
    </location>
    <ligand>
        <name>ATP</name>
        <dbReference type="ChEBI" id="CHEBI:30616"/>
    </ligand>
</feature>
<dbReference type="PRINTS" id="PR00019">
    <property type="entry name" value="LEURICHRPT"/>
</dbReference>
<dbReference type="Gene3D" id="3.30.200.20">
    <property type="entry name" value="Phosphorylase Kinase, domain 1"/>
    <property type="match status" value="1"/>
</dbReference>
<evidence type="ECO:0000256" key="2">
    <source>
        <dbReference type="ARBA" id="ARBA00008684"/>
    </source>
</evidence>
<evidence type="ECO:0000256" key="11">
    <source>
        <dbReference type="ARBA" id="ARBA00022840"/>
    </source>
</evidence>
<dbReference type="PROSITE" id="PS00107">
    <property type="entry name" value="PROTEIN_KINASE_ATP"/>
    <property type="match status" value="1"/>
</dbReference>
<evidence type="ECO:0000256" key="9">
    <source>
        <dbReference type="ARBA" id="ARBA00022741"/>
    </source>
</evidence>
<keyword evidence="7" id="KW-0732">Signal</keyword>
<evidence type="ECO:0000256" key="13">
    <source>
        <dbReference type="ARBA" id="ARBA00023136"/>
    </source>
</evidence>
<evidence type="ECO:0000256" key="16">
    <source>
        <dbReference type="PROSITE-ProRule" id="PRU10141"/>
    </source>
</evidence>
<dbReference type="AlphaFoldDB" id="Q9FEU2"/>
<dbReference type="Pfam" id="PF08263">
    <property type="entry name" value="LRRNT_2"/>
    <property type="match status" value="1"/>
</dbReference>
<evidence type="ECO:0000313" key="19">
    <source>
        <dbReference type="EMBL" id="CAC20842.1"/>
    </source>
</evidence>
<evidence type="ECO:0000256" key="17">
    <source>
        <dbReference type="SAM" id="MobiDB-lite"/>
    </source>
</evidence>
<dbReference type="PROSITE" id="PS50011">
    <property type="entry name" value="PROTEIN_KINASE_DOM"/>
    <property type="match status" value="1"/>
</dbReference>
<dbReference type="FunFam" id="3.80.10.10:FF:000393">
    <property type="entry name" value="LRR receptor-like serine/threonine-protein kinase RCH1"/>
    <property type="match status" value="1"/>
</dbReference>
<dbReference type="SMART" id="SM00369">
    <property type="entry name" value="LRR_TYP"/>
    <property type="match status" value="9"/>
</dbReference>
<dbReference type="InterPro" id="IPR003591">
    <property type="entry name" value="Leu-rich_rpt_typical-subtyp"/>
</dbReference>
<gene>
    <name evidence="19" type="primary">upk</name>
</gene>
<evidence type="ECO:0000259" key="18">
    <source>
        <dbReference type="PROSITE" id="PS50011"/>
    </source>
</evidence>
<dbReference type="PANTHER" id="PTHR48054">
    <property type="entry name" value="RECEPTOR KINASE-LIKE PROTEIN XA21"/>
    <property type="match status" value="1"/>
</dbReference>
<comment type="similarity">
    <text evidence="2">Belongs to the protein kinase superfamily. Ser/Thr protein kinase family.</text>
</comment>
<evidence type="ECO:0000256" key="14">
    <source>
        <dbReference type="ARBA" id="ARBA00023170"/>
    </source>
</evidence>
<organism evidence="19">
    <name type="scientific">Pinus sylvestris</name>
    <name type="common">Scotch pine</name>
    <dbReference type="NCBI Taxonomy" id="3349"/>
    <lineage>
        <taxon>Eukaryota</taxon>
        <taxon>Viridiplantae</taxon>
        <taxon>Streptophyta</taxon>
        <taxon>Embryophyta</taxon>
        <taxon>Tracheophyta</taxon>
        <taxon>Spermatophyta</taxon>
        <taxon>Pinopsida</taxon>
        <taxon>Pinidae</taxon>
        <taxon>Conifers I</taxon>
        <taxon>Pinales</taxon>
        <taxon>Pinaceae</taxon>
        <taxon>Pinus</taxon>
        <taxon>Pinus subgen. Pinus</taxon>
    </lineage>
</organism>
<accession>Q9FEU2</accession>
<dbReference type="InterPro" id="IPR017441">
    <property type="entry name" value="Protein_kinase_ATP_BS"/>
</dbReference>
<dbReference type="Pfam" id="PF13855">
    <property type="entry name" value="LRR_8"/>
    <property type="match status" value="3"/>
</dbReference>
<evidence type="ECO:0000256" key="1">
    <source>
        <dbReference type="ARBA" id="ARBA00004167"/>
    </source>
</evidence>
<dbReference type="FunFam" id="1.10.510.10:FF:000276">
    <property type="entry name" value="LRR receptor-like serine/threonine-protein kinase RCH1"/>
    <property type="match status" value="1"/>
</dbReference>
<dbReference type="Gene3D" id="1.10.510.10">
    <property type="entry name" value="Transferase(Phosphotransferase) domain 1"/>
    <property type="match status" value="1"/>
</dbReference>
<dbReference type="SUPFAM" id="SSF56112">
    <property type="entry name" value="Protein kinase-like (PK-like)"/>
    <property type="match status" value="1"/>
</dbReference>
<dbReference type="SMART" id="SM00220">
    <property type="entry name" value="S_TKc"/>
    <property type="match status" value="1"/>
</dbReference>